<evidence type="ECO:0000313" key="8">
    <source>
        <dbReference type="Proteomes" id="UP000266975"/>
    </source>
</evidence>
<dbReference type="InterPro" id="IPR012340">
    <property type="entry name" value="NA-bd_OB-fold"/>
</dbReference>
<evidence type="ECO:0000256" key="1">
    <source>
        <dbReference type="ARBA" id="ARBA00004141"/>
    </source>
</evidence>
<protein>
    <recommendedName>
        <fullName evidence="6">NfeD-like C-terminal domain-containing protein</fullName>
    </recommendedName>
</protein>
<dbReference type="Gene3D" id="2.40.50.140">
    <property type="entry name" value="Nucleic acid-binding proteins"/>
    <property type="match status" value="1"/>
</dbReference>
<dbReference type="EMBL" id="PTJO01000003">
    <property type="protein sequence ID" value="RNE49166.1"/>
    <property type="molecule type" value="Genomic_DNA"/>
</dbReference>
<dbReference type="SUPFAM" id="SSF141322">
    <property type="entry name" value="NfeD domain-like"/>
    <property type="match status" value="1"/>
</dbReference>
<keyword evidence="3 5" id="KW-1133">Transmembrane helix</keyword>
<organism evidence="7 8">
    <name type="scientific">Corynebacterium alimapuense</name>
    <dbReference type="NCBI Taxonomy" id="1576874"/>
    <lineage>
        <taxon>Bacteria</taxon>
        <taxon>Bacillati</taxon>
        <taxon>Actinomycetota</taxon>
        <taxon>Actinomycetes</taxon>
        <taxon>Mycobacteriales</taxon>
        <taxon>Corynebacteriaceae</taxon>
        <taxon>Corynebacterium</taxon>
    </lineage>
</organism>
<evidence type="ECO:0000259" key="6">
    <source>
        <dbReference type="Pfam" id="PF01957"/>
    </source>
</evidence>
<evidence type="ECO:0000256" key="2">
    <source>
        <dbReference type="ARBA" id="ARBA00022692"/>
    </source>
</evidence>
<evidence type="ECO:0000256" key="3">
    <source>
        <dbReference type="ARBA" id="ARBA00022989"/>
    </source>
</evidence>
<dbReference type="OrthoDB" id="9792945at2"/>
<reference evidence="7 8" key="1">
    <citation type="submission" date="2018-02" db="EMBL/GenBank/DDBJ databases">
        <title>Corynebacterium alimpuense sp. nov., a marine obligate actinomycete isolated from sediments of Valparaiso bay, Chile.</title>
        <authorList>
            <person name="Claverias F."/>
            <person name="Gonzales-Siles L."/>
            <person name="Salva-Serra F."/>
            <person name="Inganaes E."/>
            <person name="Molin K."/>
            <person name="Cumsille A."/>
            <person name="Undabarrena A."/>
            <person name="Couve E."/>
            <person name="Moore E.R.B."/>
            <person name="Gomila M."/>
            <person name="Camara B."/>
        </authorList>
    </citation>
    <scope>NUCLEOTIDE SEQUENCE [LARGE SCALE GENOMIC DNA]</scope>
    <source>
        <strain evidence="7 8">CCUG 69366</strain>
    </source>
</reference>
<dbReference type="InterPro" id="IPR052165">
    <property type="entry name" value="Membrane_assoc_protease"/>
</dbReference>
<dbReference type="RefSeq" id="WP_123047214.1">
    <property type="nucleotide sequence ID" value="NZ_PTJO01000003.1"/>
</dbReference>
<name>A0A3M8K7N9_9CORY</name>
<dbReference type="InterPro" id="IPR002810">
    <property type="entry name" value="NfeD-like_C"/>
</dbReference>
<dbReference type="AlphaFoldDB" id="A0A3M8K7N9"/>
<keyword evidence="4 5" id="KW-0472">Membrane</keyword>
<comment type="caution">
    <text evidence="7">The sequence shown here is derived from an EMBL/GenBank/DDBJ whole genome shotgun (WGS) entry which is preliminary data.</text>
</comment>
<evidence type="ECO:0000313" key="7">
    <source>
        <dbReference type="EMBL" id="RNE49166.1"/>
    </source>
</evidence>
<evidence type="ECO:0000256" key="5">
    <source>
        <dbReference type="SAM" id="Phobius"/>
    </source>
</evidence>
<keyword evidence="8" id="KW-1185">Reference proteome</keyword>
<dbReference type="Pfam" id="PF01957">
    <property type="entry name" value="NfeD"/>
    <property type="match status" value="1"/>
</dbReference>
<comment type="subcellular location">
    <subcellularLocation>
        <location evidence="1">Membrane</location>
        <topology evidence="1">Multi-pass membrane protein</topology>
    </subcellularLocation>
</comment>
<feature type="domain" description="NfeD-like C-terminal" evidence="6">
    <location>
        <begin position="82"/>
        <end position="140"/>
    </location>
</feature>
<keyword evidence="2 5" id="KW-0812">Transmembrane</keyword>
<gene>
    <name evidence="7" type="ORF">C5L39_01935</name>
</gene>
<sequence length="142" mass="14803">MGAIVWFIAALVLAGLELAVGEMTLLMLAGGALAATGISLIGLPLWASVVAFTVTSLGLLVFLRPYLKRRLYQPKVLDTSVTALVGSPALVIAPIEAAGGQIRMDGSIWSARSLDPVHTFAEGDRVTVVSIDGATAVVWKES</sequence>
<evidence type="ECO:0000256" key="4">
    <source>
        <dbReference type="ARBA" id="ARBA00023136"/>
    </source>
</evidence>
<dbReference type="PANTHER" id="PTHR33507">
    <property type="entry name" value="INNER MEMBRANE PROTEIN YBBJ"/>
    <property type="match status" value="1"/>
</dbReference>
<dbReference type="GO" id="GO:0005886">
    <property type="term" value="C:plasma membrane"/>
    <property type="evidence" value="ECO:0007669"/>
    <property type="project" value="TreeGrafter"/>
</dbReference>
<dbReference type="PANTHER" id="PTHR33507:SF3">
    <property type="entry name" value="INNER MEMBRANE PROTEIN YBBJ"/>
    <property type="match status" value="1"/>
</dbReference>
<proteinExistence type="predicted"/>
<accession>A0A3M8K7N9</accession>
<dbReference type="Proteomes" id="UP000266975">
    <property type="component" value="Unassembled WGS sequence"/>
</dbReference>
<feature type="transmembrane region" description="Helical" evidence="5">
    <location>
        <begin position="44"/>
        <end position="63"/>
    </location>
</feature>